<protein>
    <submittedName>
        <fullName evidence="2">Uncharacterized protein</fullName>
    </submittedName>
</protein>
<keyword evidence="3" id="KW-1185">Reference proteome</keyword>
<evidence type="ECO:0000313" key="2">
    <source>
        <dbReference type="EMBL" id="PSB19880.1"/>
    </source>
</evidence>
<accession>A0A2T1DH97</accession>
<dbReference type="AlphaFoldDB" id="A0A2T1DH97"/>
<proteinExistence type="predicted"/>
<feature type="region of interest" description="Disordered" evidence="1">
    <location>
        <begin position="1"/>
        <end position="32"/>
    </location>
</feature>
<comment type="caution">
    <text evidence="2">The sequence shown here is derived from an EMBL/GenBank/DDBJ whole genome shotgun (WGS) entry which is preliminary data.</text>
</comment>
<reference evidence="2 3" key="2">
    <citation type="submission" date="2018-03" db="EMBL/GenBank/DDBJ databases">
        <title>The ancient ancestry and fast evolution of plastids.</title>
        <authorList>
            <person name="Moore K.R."/>
            <person name="Magnabosco C."/>
            <person name="Momper L."/>
            <person name="Gold D.A."/>
            <person name="Bosak T."/>
            <person name="Fournier G.P."/>
        </authorList>
    </citation>
    <scope>NUCLEOTIDE SEQUENCE [LARGE SCALE GENOMIC DNA]</scope>
    <source>
        <strain evidence="2 3">ULC007</strain>
    </source>
</reference>
<name>A0A2T1DH97_9CYAN</name>
<sequence length="133" mass="14861">MNALQSPTKPLQPVRTPRSQPRSGQQKKRQHHRTIAIETSIKLGVNLALSGVAIAALVQLLPYSMAQHSKLQEINAEVKATEKRVGHVKAEFSRYFDPRQAKVIMQEQTNRTDPSQRQIVWGDATSETAAQLP</sequence>
<dbReference type="RefSeq" id="WP_073071027.1">
    <property type="nucleotide sequence ID" value="NZ_MPPI01000010.1"/>
</dbReference>
<evidence type="ECO:0000256" key="1">
    <source>
        <dbReference type="SAM" id="MobiDB-lite"/>
    </source>
</evidence>
<reference evidence="2 3" key="1">
    <citation type="submission" date="2018-02" db="EMBL/GenBank/DDBJ databases">
        <authorList>
            <person name="Cohen D.B."/>
            <person name="Kent A.D."/>
        </authorList>
    </citation>
    <scope>NUCLEOTIDE SEQUENCE [LARGE SCALE GENOMIC DNA]</scope>
    <source>
        <strain evidence="2 3">ULC007</strain>
    </source>
</reference>
<dbReference type="OrthoDB" id="425201at2"/>
<dbReference type="Proteomes" id="UP000238634">
    <property type="component" value="Unassembled WGS sequence"/>
</dbReference>
<organism evidence="2 3">
    <name type="scientific">Phormidesmis priestleyi ULC007</name>
    <dbReference type="NCBI Taxonomy" id="1920490"/>
    <lineage>
        <taxon>Bacteria</taxon>
        <taxon>Bacillati</taxon>
        <taxon>Cyanobacteriota</taxon>
        <taxon>Cyanophyceae</taxon>
        <taxon>Leptolyngbyales</taxon>
        <taxon>Leptolyngbyaceae</taxon>
        <taxon>Phormidesmis</taxon>
    </lineage>
</organism>
<dbReference type="STRING" id="1920490.GCA_001895925_03920"/>
<gene>
    <name evidence="2" type="ORF">C7B65_09395</name>
</gene>
<evidence type="ECO:0000313" key="3">
    <source>
        <dbReference type="Proteomes" id="UP000238634"/>
    </source>
</evidence>
<dbReference type="EMBL" id="PVWG01000008">
    <property type="protein sequence ID" value="PSB19880.1"/>
    <property type="molecule type" value="Genomic_DNA"/>
</dbReference>